<dbReference type="OrthoDB" id="2640035at2759"/>
<feature type="transmembrane region" description="Helical" evidence="1">
    <location>
        <begin position="131"/>
        <end position="158"/>
    </location>
</feature>
<accession>A0A8H6ZAB9</accession>
<dbReference type="Proteomes" id="UP000623467">
    <property type="component" value="Unassembled WGS sequence"/>
</dbReference>
<keyword evidence="1" id="KW-1133">Transmembrane helix</keyword>
<keyword evidence="3" id="KW-1185">Reference proteome</keyword>
<evidence type="ECO:0000313" key="3">
    <source>
        <dbReference type="Proteomes" id="UP000623467"/>
    </source>
</evidence>
<sequence length="267" mass="29322">MCTMRASAAPVSARDLHPKSKLQREDDVLTRYPMPRHWEDPELNRPFGRLNRIVFNLLCLTSIGHTGLKRVWGAIKLEQEGDDSVWSGGIERICDRLNNMLLVAGLLLTTSAAFITTTPPRASTVNYTLRGPYICILGSFGLLIGGIIVASVCVLVLGKIRPYWCETVLYGNRFNVYSTMILISYPLFAIGLAAVLLAFGALTAVWCAEDPGVQRAAVLLLCLPIAMAILFAIVCATHTVQPQDTQSPVCRDQVSTTCRLRKDESLA</sequence>
<feature type="transmembrane region" description="Helical" evidence="1">
    <location>
        <begin position="216"/>
        <end position="236"/>
    </location>
</feature>
<feature type="transmembrane region" description="Helical" evidence="1">
    <location>
        <begin position="100"/>
        <end position="119"/>
    </location>
</feature>
<feature type="transmembrane region" description="Helical" evidence="1">
    <location>
        <begin position="179"/>
        <end position="204"/>
    </location>
</feature>
<name>A0A8H6ZAB9_9AGAR</name>
<evidence type="ECO:0000313" key="2">
    <source>
        <dbReference type="EMBL" id="KAF7373747.1"/>
    </source>
</evidence>
<protein>
    <submittedName>
        <fullName evidence="2">Uncharacterized protein</fullName>
    </submittedName>
</protein>
<dbReference type="AlphaFoldDB" id="A0A8H6ZAB9"/>
<proteinExistence type="predicted"/>
<dbReference type="EMBL" id="JACAZH010000003">
    <property type="protein sequence ID" value="KAF7373747.1"/>
    <property type="molecule type" value="Genomic_DNA"/>
</dbReference>
<comment type="caution">
    <text evidence="2">The sequence shown here is derived from an EMBL/GenBank/DDBJ whole genome shotgun (WGS) entry which is preliminary data.</text>
</comment>
<gene>
    <name evidence="2" type="ORF">MSAN_00586200</name>
</gene>
<reference evidence="2" key="1">
    <citation type="submission" date="2020-05" db="EMBL/GenBank/DDBJ databases">
        <title>Mycena genomes resolve the evolution of fungal bioluminescence.</title>
        <authorList>
            <person name="Tsai I.J."/>
        </authorList>
    </citation>
    <scope>NUCLEOTIDE SEQUENCE</scope>
    <source>
        <strain evidence="2">160909Yilan</strain>
    </source>
</reference>
<keyword evidence="1" id="KW-0472">Membrane</keyword>
<organism evidence="2 3">
    <name type="scientific">Mycena sanguinolenta</name>
    <dbReference type="NCBI Taxonomy" id="230812"/>
    <lineage>
        <taxon>Eukaryota</taxon>
        <taxon>Fungi</taxon>
        <taxon>Dikarya</taxon>
        <taxon>Basidiomycota</taxon>
        <taxon>Agaricomycotina</taxon>
        <taxon>Agaricomycetes</taxon>
        <taxon>Agaricomycetidae</taxon>
        <taxon>Agaricales</taxon>
        <taxon>Marasmiineae</taxon>
        <taxon>Mycenaceae</taxon>
        <taxon>Mycena</taxon>
    </lineage>
</organism>
<evidence type="ECO:0000256" key="1">
    <source>
        <dbReference type="SAM" id="Phobius"/>
    </source>
</evidence>
<keyword evidence="1" id="KW-0812">Transmembrane</keyword>